<feature type="transmembrane region" description="Helical" evidence="1">
    <location>
        <begin position="178"/>
        <end position="197"/>
    </location>
</feature>
<feature type="transmembrane region" description="Helical" evidence="1">
    <location>
        <begin position="143"/>
        <end position="166"/>
    </location>
</feature>
<reference evidence="2" key="1">
    <citation type="journal article" date="2020" name="Stud. Mycol.">
        <title>101 Dothideomycetes genomes: a test case for predicting lifestyles and emergence of pathogens.</title>
        <authorList>
            <person name="Haridas S."/>
            <person name="Albert R."/>
            <person name="Binder M."/>
            <person name="Bloem J."/>
            <person name="Labutti K."/>
            <person name="Salamov A."/>
            <person name="Andreopoulos B."/>
            <person name="Baker S."/>
            <person name="Barry K."/>
            <person name="Bills G."/>
            <person name="Bluhm B."/>
            <person name="Cannon C."/>
            <person name="Castanera R."/>
            <person name="Culley D."/>
            <person name="Daum C."/>
            <person name="Ezra D."/>
            <person name="Gonzalez J."/>
            <person name="Henrissat B."/>
            <person name="Kuo A."/>
            <person name="Liang C."/>
            <person name="Lipzen A."/>
            <person name="Lutzoni F."/>
            <person name="Magnuson J."/>
            <person name="Mondo S."/>
            <person name="Nolan M."/>
            <person name="Ohm R."/>
            <person name="Pangilinan J."/>
            <person name="Park H.-J."/>
            <person name="Ramirez L."/>
            <person name="Alfaro M."/>
            <person name="Sun H."/>
            <person name="Tritt A."/>
            <person name="Yoshinaga Y."/>
            <person name="Zwiers L.-H."/>
            <person name="Turgeon B."/>
            <person name="Goodwin S."/>
            <person name="Spatafora J."/>
            <person name="Crous P."/>
            <person name="Grigoriev I."/>
        </authorList>
    </citation>
    <scope>NUCLEOTIDE SEQUENCE</scope>
    <source>
        <strain evidence="2">CBS 121167</strain>
    </source>
</reference>
<dbReference type="Proteomes" id="UP000799438">
    <property type="component" value="Unassembled WGS sequence"/>
</dbReference>
<keyword evidence="3" id="KW-1185">Reference proteome</keyword>
<evidence type="ECO:0008006" key="4">
    <source>
        <dbReference type="Google" id="ProtNLM"/>
    </source>
</evidence>
<feature type="transmembrane region" description="Helical" evidence="1">
    <location>
        <begin position="226"/>
        <end position="243"/>
    </location>
</feature>
<dbReference type="EMBL" id="ML995484">
    <property type="protein sequence ID" value="KAF2142528.1"/>
    <property type="molecule type" value="Genomic_DNA"/>
</dbReference>
<dbReference type="AlphaFoldDB" id="A0A6A6BG28"/>
<name>A0A6A6BG28_9PEZI</name>
<accession>A0A6A6BG28</accession>
<dbReference type="RefSeq" id="XP_033398240.1">
    <property type="nucleotide sequence ID" value="XM_033538131.1"/>
</dbReference>
<evidence type="ECO:0000313" key="2">
    <source>
        <dbReference type="EMBL" id="KAF2142528.1"/>
    </source>
</evidence>
<organism evidence="2 3">
    <name type="scientific">Aplosporella prunicola CBS 121167</name>
    <dbReference type="NCBI Taxonomy" id="1176127"/>
    <lineage>
        <taxon>Eukaryota</taxon>
        <taxon>Fungi</taxon>
        <taxon>Dikarya</taxon>
        <taxon>Ascomycota</taxon>
        <taxon>Pezizomycotina</taxon>
        <taxon>Dothideomycetes</taxon>
        <taxon>Dothideomycetes incertae sedis</taxon>
        <taxon>Botryosphaeriales</taxon>
        <taxon>Aplosporellaceae</taxon>
        <taxon>Aplosporella</taxon>
    </lineage>
</organism>
<protein>
    <recommendedName>
        <fullName evidence="4">Chorismate synthase protein</fullName>
    </recommendedName>
</protein>
<evidence type="ECO:0000313" key="3">
    <source>
        <dbReference type="Proteomes" id="UP000799438"/>
    </source>
</evidence>
<dbReference type="PANTHER" id="PTHR39470:SF1">
    <property type="entry name" value="CHORISMATE SYNTHASE PROTEIN"/>
    <property type="match status" value="1"/>
</dbReference>
<proteinExistence type="predicted"/>
<feature type="transmembrane region" description="Helical" evidence="1">
    <location>
        <begin position="52"/>
        <end position="72"/>
    </location>
</feature>
<dbReference type="OrthoDB" id="4218123at2759"/>
<keyword evidence="1" id="KW-0472">Membrane</keyword>
<keyword evidence="1" id="KW-0812">Transmembrane</keyword>
<keyword evidence="1" id="KW-1133">Transmembrane helix</keyword>
<evidence type="ECO:0000256" key="1">
    <source>
        <dbReference type="SAM" id="Phobius"/>
    </source>
</evidence>
<gene>
    <name evidence="2" type="ORF">K452DRAFT_249304</name>
</gene>
<dbReference type="PANTHER" id="PTHR39470">
    <property type="entry name" value="CHROMOSOME 10, WHOLE GENOME SHOTGUN SEQUENCE"/>
    <property type="match status" value="1"/>
</dbReference>
<sequence>MVAISFSTIKSLLIFFGPVILPKALQFYRSIRASSQGPHSRVRPIPYAVARSLNLLYAFAFFAILYSLPYFAPENVFYATSSRLQIPTDTLFARLRTIHEPTVLDHTLKAKFVSLESRLLYLAYGPNVLAECPFCTSDEPSSYFYYALPSILAPHLLHLAVLGVVTSSIVSGAEGARWRTWAAIAGVALAALELWIVGTYNHKQNAIATRLGDIEPFYWRMRTMRYIGMACVDGLLGFALYLTSTNRWLVVPPSISERLEESTRMVEALKGKLGMLGAMKNTVARDKNLRERSEAYWMDEGRLMGEVLEDREVVDGMQNALGRVNVEMIERQAGGMAEGIVGLMEGMRQAGGS</sequence>
<dbReference type="GeneID" id="54295627"/>